<keyword evidence="3" id="KW-1185">Reference proteome</keyword>
<evidence type="ECO:0000256" key="1">
    <source>
        <dbReference type="SAM" id="MobiDB-lite"/>
    </source>
</evidence>
<protein>
    <recommendedName>
        <fullName evidence="4">SH3 domain-containing protein</fullName>
    </recommendedName>
</protein>
<feature type="compositionally biased region" description="Polar residues" evidence="1">
    <location>
        <begin position="493"/>
        <end position="506"/>
    </location>
</feature>
<reference evidence="2 3" key="1">
    <citation type="submission" date="2024-02" db="EMBL/GenBank/DDBJ databases">
        <authorList>
            <person name="Chen Y."/>
            <person name="Shah S."/>
            <person name="Dougan E. K."/>
            <person name="Thang M."/>
            <person name="Chan C."/>
        </authorList>
    </citation>
    <scope>NUCLEOTIDE SEQUENCE [LARGE SCALE GENOMIC DNA]</scope>
</reference>
<feature type="region of interest" description="Disordered" evidence="1">
    <location>
        <begin position="132"/>
        <end position="158"/>
    </location>
</feature>
<name>A0ABP0H8E9_9DINO</name>
<feature type="region of interest" description="Disordered" evidence="1">
    <location>
        <begin position="314"/>
        <end position="336"/>
    </location>
</feature>
<organism evidence="2 3">
    <name type="scientific">Durusdinium trenchii</name>
    <dbReference type="NCBI Taxonomy" id="1381693"/>
    <lineage>
        <taxon>Eukaryota</taxon>
        <taxon>Sar</taxon>
        <taxon>Alveolata</taxon>
        <taxon>Dinophyceae</taxon>
        <taxon>Suessiales</taxon>
        <taxon>Symbiodiniaceae</taxon>
        <taxon>Durusdinium</taxon>
    </lineage>
</organism>
<evidence type="ECO:0008006" key="4">
    <source>
        <dbReference type="Google" id="ProtNLM"/>
    </source>
</evidence>
<evidence type="ECO:0000313" key="2">
    <source>
        <dbReference type="EMBL" id="CAK8986491.1"/>
    </source>
</evidence>
<feature type="region of interest" description="Disordered" evidence="1">
    <location>
        <begin position="454"/>
        <end position="479"/>
    </location>
</feature>
<dbReference type="EMBL" id="CAXAMN010000114">
    <property type="protein sequence ID" value="CAK8986491.1"/>
    <property type="molecule type" value="Genomic_DNA"/>
</dbReference>
<feature type="compositionally biased region" description="Basic and acidic residues" evidence="1">
    <location>
        <begin position="144"/>
        <end position="158"/>
    </location>
</feature>
<gene>
    <name evidence="2" type="ORF">CCMP2556_LOCUS518</name>
</gene>
<feature type="region of interest" description="Disordered" evidence="1">
    <location>
        <begin position="181"/>
        <end position="262"/>
    </location>
</feature>
<comment type="caution">
    <text evidence="2">The sequence shown here is derived from an EMBL/GenBank/DDBJ whole genome shotgun (WGS) entry which is preliminary data.</text>
</comment>
<proteinExistence type="predicted"/>
<accession>A0ABP0H8E9</accession>
<sequence length="513" mass="54390">MENLTTGAVLKDKLTNIASDLMSKVDHTVQNLGKTKPSEDAPITFKVVHRGGALVRSGFETTSSQVHQLSEGEIATVVEQAGRRVRIISPVEGWVSVETKDGVTIMRPTTLQRRGYKQEAFESHFESKFERLKAKQRQGGGYEDDPRAESSWRRDRSDERNYDRYDDRRFDDRRDGAEDWRADRRNDRPGSRRDDRRNDHREERRDDWRDERRDDGREKPKAEDKGGLVPRLAAPGQKAGPAVVEVQRPPTSGASSGGFGSADLLSMEEHQAPQVSSAPAWDPFESGPVGAHAPAPAMIAAPWDAFGGQQAEGAWDAFQSSSTPSTGSNAQAPFNPNEGCSSRSGCMSGMHMGTGAPMSGIGCMGGCGMGTMTGGCLGGLGNIGMGGMCNQPMGQQPMGYGMGCMGCMGGAGCMQGSGCVAGPAGRGMAAGNPSMPNMGCALHSLCPSDDTIWPGGSLRGPAGTSGPLAPLTAPGSQADDLMSKTMAGVANLSAEQRQAQGPSQNRGMPMGMM</sequence>
<evidence type="ECO:0000313" key="3">
    <source>
        <dbReference type="Proteomes" id="UP001642484"/>
    </source>
</evidence>
<feature type="region of interest" description="Disordered" evidence="1">
    <location>
        <begin position="493"/>
        <end position="513"/>
    </location>
</feature>
<dbReference type="Proteomes" id="UP001642484">
    <property type="component" value="Unassembled WGS sequence"/>
</dbReference>
<feature type="compositionally biased region" description="Basic and acidic residues" evidence="1">
    <location>
        <begin position="181"/>
        <end position="226"/>
    </location>
</feature>
<feature type="compositionally biased region" description="Polar residues" evidence="1">
    <location>
        <begin position="318"/>
        <end position="334"/>
    </location>
</feature>